<dbReference type="Proteomes" id="UP000682733">
    <property type="component" value="Unassembled WGS sequence"/>
</dbReference>
<organism evidence="1 5">
    <name type="scientific">Didymodactylos carnosus</name>
    <dbReference type="NCBI Taxonomy" id="1234261"/>
    <lineage>
        <taxon>Eukaryota</taxon>
        <taxon>Metazoa</taxon>
        <taxon>Spiralia</taxon>
        <taxon>Gnathifera</taxon>
        <taxon>Rotifera</taxon>
        <taxon>Eurotatoria</taxon>
        <taxon>Bdelloidea</taxon>
        <taxon>Philodinida</taxon>
        <taxon>Philodinidae</taxon>
        <taxon>Didymodactylos</taxon>
    </lineage>
</organism>
<dbReference type="Proteomes" id="UP000681722">
    <property type="component" value="Unassembled WGS sequence"/>
</dbReference>
<comment type="caution">
    <text evidence="1">The sequence shown here is derived from an EMBL/GenBank/DDBJ whole genome shotgun (WGS) entry which is preliminary data.</text>
</comment>
<dbReference type="EMBL" id="CAJNOK010043564">
    <property type="protein sequence ID" value="CAF1570023.1"/>
    <property type="molecule type" value="Genomic_DNA"/>
</dbReference>
<evidence type="ECO:0000313" key="2">
    <source>
        <dbReference type="EMBL" id="CAF1570023.1"/>
    </source>
</evidence>
<dbReference type="EMBL" id="CAJOBA010066344">
    <property type="protein sequence ID" value="CAF4364241.1"/>
    <property type="molecule type" value="Genomic_DNA"/>
</dbReference>
<evidence type="ECO:0000313" key="4">
    <source>
        <dbReference type="EMBL" id="CAF4364241.1"/>
    </source>
</evidence>
<evidence type="ECO:0000313" key="5">
    <source>
        <dbReference type="Proteomes" id="UP000663829"/>
    </source>
</evidence>
<proteinExistence type="predicted"/>
<dbReference type="EMBL" id="CAJNOQ010020304">
    <property type="protein sequence ID" value="CAF1466408.1"/>
    <property type="molecule type" value="Genomic_DNA"/>
</dbReference>
<keyword evidence="5" id="KW-1185">Reference proteome</keyword>
<dbReference type="AlphaFoldDB" id="A0A815QPQ9"/>
<dbReference type="EMBL" id="CAJOBC010085766">
    <property type="protein sequence ID" value="CAF4335404.1"/>
    <property type="molecule type" value="Genomic_DNA"/>
</dbReference>
<evidence type="ECO:0000313" key="1">
    <source>
        <dbReference type="EMBL" id="CAF1466408.1"/>
    </source>
</evidence>
<evidence type="ECO:0000313" key="3">
    <source>
        <dbReference type="EMBL" id="CAF4335404.1"/>
    </source>
</evidence>
<protein>
    <submittedName>
        <fullName evidence="1">Uncharacterized protein</fullName>
    </submittedName>
</protein>
<accession>A0A815QPQ9</accession>
<dbReference type="Proteomes" id="UP000663829">
    <property type="component" value="Unassembled WGS sequence"/>
</dbReference>
<gene>
    <name evidence="1" type="ORF">GPM918_LOCUS35292</name>
    <name evidence="2" type="ORF">OVA965_LOCUS40303</name>
    <name evidence="3" type="ORF">SRO942_LOCUS36006</name>
    <name evidence="4" type="ORF">TMI583_LOCUS41720</name>
</gene>
<dbReference type="OrthoDB" id="340166at2759"/>
<reference evidence="1" key="1">
    <citation type="submission" date="2021-02" db="EMBL/GenBank/DDBJ databases">
        <authorList>
            <person name="Nowell W R."/>
        </authorList>
    </citation>
    <scope>NUCLEOTIDE SEQUENCE</scope>
</reference>
<sequence length="134" mass="15351">MVLILGKVYENNSEFIWKIQGRIPIPSSANLTDYSSISFHTRGHLPLYVAITSQENSRLWIGIMDTELKLTSGKMNSFPQSDYQCSIKYCNVEGIAWKSKQQLYAVSDKMKSNGLQSSLCWEKDQNIHLFQLPK</sequence>
<name>A0A815QPQ9_9BILA</name>
<dbReference type="Proteomes" id="UP000677228">
    <property type="component" value="Unassembled WGS sequence"/>
</dbReference>